<dbReference type="GO" id="GO:0016747">
    <property type="term" value="F:acyltransferase activity, transferring groups other than amino-acyl groups"/>
    <property type="evidence" value="ECO:0007669"/>
    <property type="project" value="InterPro"/>
</dbReference>
<feature type="domain" description="Acyltransferase 3" evidence="2">
    <location>
        <begin position="10"/>
        <end position="327"/>
    </location>
</feature>
<dbReference type="GO" id="GO:0016020">
    <property type="term" value="C:membrane"/>
    <property type="evidence" value="ECO:0007669"/>
    <property type="project" value="TreeGrafter"/>
</dbReference>
<feature type="transmembrane region" description="Helical" evidence="1">
    <location>
        <begin position="84"/>
        <end position="105"/>
    </location>
</feature>
<dbReference type="PANTHER" id="PTHR23028">
    <property type="entry name" value="ACETYLTRANSFERASE"/>
    <property type="match status" value="1"/>
</dbReference>
<dbReference type="GO" id="GO:0009103">
    <property type="term" value="P:lipopolysaccharide biosynthetic process"/>
    <property type="evidence" value="ECO:0007669"/>
    <property type="project" value="TreeGrafter"/>
</dbReference>
<dbReference type="Pfam" id="PF01757">
    <property type="entry name" value="Acyl_transf_3"/>
    <property type="match status" value="1"/>
</dbReference>
<feature type="transmembrane region" description="Helical" evidence="1">
    <location>
        <begin position="48"/>
        <end position="72"/>
    </location>
</feature>
<accession>A0AAU2V9N4</accession>
<sequence>MPARPGRVFALDGLRLLAALSVVAYHYTARVGSWPKKPEAIFPAVFPVTAYGWLGVHLFFLISGFVICMSCWGKPLRDFFVSRVVRLYPAYWFGVLATTVTVAVFPKGNRPLSWTSVITNLTMLQEPLGVPSVDGAYWSLFAELRFYLLFAVVAWWGLTYRRVLVFCCLWATASMLFAKAEPGPLRLLVMPEYSWYFIAGIAFYLMYHFRPNLMLTAVVLLCFGAGLPATLKMWRSTEAYVGRLVPAWPVVVILAASFALLALVATGKLSWIRWRWLTYAGAVTYPLYLMHQMIGWELFHTFSPRIPTYPLLALVITGMVLLAWLVHRYVERPLGRRLKQGLARV</sequence>
<dbReference type="AlphaFoldDB" id="A0AAU2V9N4"/>
<feature type="transmembrane region" description="Helical" evidence="1">
    <location>
        <begin position="136"/>
        <end position="156"/>
    </location>
</feature>
<feature type="transmembrane region" description="Helical" evidence="1">
    <location>
        <begin position="306"/>
        <end position="327"/>
    </location>
</feature>
<keyword evidence="1" id="KW-0472">Membrane</keyword>
<feature type="transmembrane region" description="Helical" evidence="1">
    <location>
        <begin position="163"/>
        <end position="180"/>
    </location>
</feature>
<feature type="transmembrane region" description="Helical" evidence="1">
    <location>
        <begin position="213"/>
        <end position="234"/>
    </location>
</feature>
<proteinExistence type="predicted"/>
<keyword evidence="3" id="KW-0012">Acyltransferase</keyword>
<gene>
    <name evidence="3" type="ORF">OG549_28070</name>
</gene>
<reference evidence="3" key="1">
    <citation type="submission" date="2022-10" db="EMBL/GenBank/DDBJ databases">
        <title>The complete genomes of actinobacterial strains from the NBC collection.</title>
        <authorList>
            <person name="Joergensen T.S."/>
            <person name="Alvarez Arevalo M."/>
            <person name="Sterndorff E.B."/>
            <person name="Faurdal D."/>
            <person name="Vuksanovic O."/>
            <person name="Mourched A.-S."/>
            <person name="Charusanti P."/>
            <person name="Shaw S."/>
            <person name="Blin K."/>
            <person name="Weber T."/>
        </authorList>
    </citation>
    <scope>NUCLEOTIDE SEQUENCE</scope>
    <source>
        <strain evidence="3">NBC_00003</strain>
    </source>
</reference>
<keyword evidence="1" id="KW-1133">Transmembrane helix</keyword>
<name>A0AAU2V9N4_9ACTN</name>
<protein>
    <submittedName>
        <fullName evidence="3">Acyltransferase</fullName>
    </submittedName>
</protein>
<evidence type="ECO:0000313" key="3">
    <source>
        <dbReference type="EMBL" id="WTW64187.1"/>
    </source>
</evidence>
<keyword evidence="3" id="KW-0808">Transferase</keyword>
<dbReference type="InterPro" id="IPR050879">
    <property type="entry name" value="Acyltransferase_3"/>
</dbReference>
<dbReference type="PANTHER" id="PTHR23028:SF53">
    <property type="entry name" value="ACYL_TRANSF_3 DOMAIN-CONTAINING PROTEIN"/>
    <property type="match status" value="1"/>
</dbReference>
<dbReference type="InterPro" id="IPR002656">
    <property type="entry name" value="Acyl_transf_3_dom"/>
</dbReference>
<evidence type="ECO:0000259" key="2">
    <source>
        <dbReference type="Pfam" id="PF01757"/>
    </source>
</evidence>
<organism evidence="3">
    <name type="scientific">Streptomyces sp. NBC_00003</name>
    <dbReference type="NCBI Taxonomy" id="2903608"/>
    <lineage>
        <taxon>Bacteria</taxon>
        <taxon>Bacillati</taxon>
        <taxon>Actinomycetota</taxon>
        <taxon>Actinomycetes</taxon>
        <taxon>Kitasatosporales</taxon>
        <taxon>Streptomycetaceae</taxon>
        <taxon>Streptomyces</taxon>
    </lineage>
</organism>
<dbReference type="EMBL" id="CP108318">
    <property type="protein sequence ID" value="WTW64187.1"/>
    <property type="molecule type" value="Genomic_DNA"/>
</dbReference>
<feature type="transmembrane region" description="Helical" evidence="1">
    <location>
        <begin position="246"/>
        <end position="264"/>
    </location>
</feature>
<evidence type="ECO:0000256" key="1">
    <source>
        <dbReference type="SAM" id="Phobius"/>
    </source>
</evidence>
<keyword evidence="1" id="KW-0812">Transmembrane</keyword>
<feature type="transmembrane region" description="Helical" evidence="1">
    <location>
        <begin position="276"/>
        <end position="294"/>
    </location>
</feature>
<feature type="transmembrane region" description="Helical" evidence="1">
    <location>
        <begin position="186"/>
        <end position="206"/>
    </location>
</feature>